<evidence type="ECO:0000313" key="3">
    <source>
        <dbReference type="Proteomes" id="UP000689129"/>
    </source>
</evidence>
<name>A0A8I3AXF7_VERLO</name>
<accession>A0A8I3AXF7</accession>
<dbReference type="Proteomes" id="UP000689129">
    <property type="component" value="Unassembled WGS sequence"/>
</dbReference>
<dbReference type="OrthoDB" id="4961272at2759"/>
<keyword evidence="1" id="KW-0812">Transmembrane</keyword>
<organism evidence="2 3">
    <name type="scientific">Verticillium longisporum</name>
    <name type="common">Verticillium dahliae var. longisporum</name>
    <dbReference type="NCBI Taxonomy" id="100787"/>
    <lineage>
        <taxon>Eukaryota</taxon>
        <taxon>Fungi</taxon>
        <taxon>Dikarya</taxon>
        <taxon>Ascomycota</taxon>
        <taxon>Pezizomycotina</taxon>
        <taxon>Sordariomycetes</taxon>
        <taxon>Hypocreomycetidae</taxon>
        <taxon>Glomerellales</taxon>
        <taxon>Plectosphaerellaceae</taxon>
        <taxon>Verticillium</taxon>
    </lineage>
</organism>
<dbReference type="EMBL" id="JAEMWZ010000009">
    <property type="protein sequence ID" value="KAG7143155.1"/>
    <property type="molecule type" value="Genomic_DNA"/>
</dbReference>
<evidence type="ECO:0000313" key="2">
    <source>
        <dbReference type="EMBL" id="KAG7143155.1"/>
    </source>
</evidence>
<proteinExistence type="predicted"/>
<dbReference type="AlphaFoldDB" id="A0A8I3AXF7"/>
<keyword evidence="1" id="KW-0472">Membrane</keyword>
<gene>
    <name evidence="2" type="ORF">HYQ45_000622</name>
</gene>
<keyword evidence="1" id="KW-1133">Transmembrane helix</keyword>
<feature type="transmembrane region" description="Helical" evidence="1">
    <location>
        <begin position="40"/>
        <end position="64"/>
    </location>
</feature>
<evidence type="ECO:0000256" key="1">
    <source>
        <dbReference type="SAM" id="Phobius"/>
    </source>
</evidence>
<protein>
    <submittedName>
        <fullName evidence="2">Uncharacterized protein</fullName>
    </submittedName>
</protein>
<reference evidence="2" key="1">
    <citation type="journal article" date="2021" name="Mol. Plant Pathol.">
        <title>A 20-kb lineage-specific genomic region tames virulence in pathogenic amphidiploid Verticillium longisporum.</title>
        <authorList>
            <person name="Harting R."/>
            <person name="Starke J."/>
            <person name="Kusch H."/>
            <person name="Poggeler S."/>
            <person name="Maurus I."/>
            <person name="Schluter R."/>
            <person name="Landesfeind M."/>
            <person name="Bulla I."/>
            <person name="Nowrousian M."/>
            <person name="de Jonge R."/>
            <person name="Stahlhut G."/>
            <person name="Hoff K.J."/>
            <person name="Asshauer K.P."/>
            <person name="Thurmer A."/>
            <person name="Stanke M."/>
            <person name="Daniel R."/>
            <person name="Morgenstern B."/>
            <person name="Thomma B.P.H.J."/>
            <person name="Kronstad J.W."/>
            <person name="Braus-Stromeyer S.A."/>
            <person name="Braus G.H."/>
        </authorList>
    </citation>
    <scope>NUCLEOTIDE SEQUENCE</scope>
    <source>
        <strain evidence="2">Vl32</strain>
    </source>
</reference>
<sequence>MAFIVVGFLESLRQNRHDIEPTTYLLLQNGPRSQLLRYSWWHVTAWLASTLICNVILVAILAITDHMLNRAGGKSLKHVIPYWGGEKIHARERVGSAIAAHFLGGPFADMAETVRTAGSLREVDVAVGS</sequence>
<comment type="caution">
    <text evidence="2">The sequence shown here is derived from an EMBL/GenBank/DDBJ whole genome shotgun (WGS) entry which is preliminary data.</text>
</comment>